<accession>A0AAD5YES0</accession>
<dbReference type="AlphaFoldDB" id="A0AAD5YES0"/>
<protein>
    <submittedName>
        <fullName evidence="1">Uncharacterized protein</fullName>
    </submittedName>
</protein>
<organism evidence="1 2">
    <name type="scientific">Meripilus lineatus</name>
    <dbReference type="NCBI Taxonomy" id="2056292"/>
    <lineage>
        <taxon>Eukaryota</taxon>
        <taxon>Fungi</taxon>
        <taxon>Dikarya</taxon>
        <taxon>Basidiomycota</taxon>
        <taxon>Agaricomycotina</taxon>
        <taxon>Agaricomycetes</taxon>
        <taxon>Polyporales</taxon>
        <taxon>Meripilaceae</taxon>
        <taxon>Meripilus</taxon>
    </lineage>
</organism>
<reference evidence="1" key="1">
    <citation type="submission" date="2022-07" db="EMBL/GenBank/DDBJ databases">
        <title>Genome Sequence of Physisporinus lineatus.</title>
        <authorList>
            <person name="Buettner E."/>
        </authorList>
    </citation>
    <scope>NUCLEOTIDE SEQUENCE</scope>
    <source>
        <strain evidence="1">VT162</strain>
    </source>
</reference>
<proteinExistence type="predicted"/>
<gene>
    <name evidence="1" type="ORF">NLI96_g9940</name>
</gene>
<dbReference type="Proteomes" id="UP001212997">
    <property type="component" value="Unassembled WGS sequence"/>
</dbReference>
<keyword evidence="2" id="KW-1185">Reference proteome</keyword>
<name>A0AAD5YES0_9APHY</name>
<evidence type="ECO:0000313" key="1">
    <source>
        <dbReference type="EMBL" id="KAJ3478180.1"/>
    </source>
</evidence>
<evidence type="ECO:0000313" key="2">
    <source>
        <dbReference type="Proteomes" id="UP001212997"/>
    </source>
</evidence>
<dbReference type="EMBL" id="JANAWD010000532">
    <property type="protein sequence ID" value="KAJ3478180.1"/>
    <property type="molecule type" value="Genomic_DNA"/>
</dbReference>
<comment type="caution">
    <text evidence="1">The sequence shown here is derived from an EMBL/GenBank/DDBJ whole genome shotgun (WGS) entry which is preliminary data.</text>
</comment>
<sequence length="215" mass="24237">MRGTRSKVHRDYRASFKRTGAIHAALDEILSMLSQNLITLTCVSALGFHEAIFLSLKDLQFPSLTEFTVYHSEISVGHYPHVITGPVKFPVLKYFHVAFTVGDFTILRHAPALTHLRITGDSTTLSRNLASWGTLQEEYPRLERVGLSLQNDFRILTSLEGCRHELPTRIDLLDPLPGSSDNSDEVRTYGYNEVDSDWRRGVEGIGPYWVAESTC</sequence>